<feature type="region of interest" description="Disordered" evidence="1">
    <location>
        <begin position="236"/>
        <end position="266"/>
    </location>
</feature>
<protein>
    <recommendedName>
        <fullName evidence="2">SAP domain-containing protein</fullName>
    </recommendedName>
</protein>
<name>A0AAD5UQN2_9APHY</name>
<evidence type="ECO:0000259" key="2">
    <source>
        <dbReference type="PROSITE" id="PS50800"/>
    </source>
</evidence>
<organism evidence="3 4">
    <name type="scientific">Meripilus lineatus</name>
    <dbReference type="NCBI Taxonomy" id="2056292"/>
    <lineage>
        <taxon>Eukaryota</taxon>
        <taxon>Fungi</taxon>
        <taxon>Dikarya</taxon>
        <taxon>Basidiomycota</taxon>
        <taxon>Agaricomycotina</taxon>
        <taxon>Agaricomycetes</taxon>
        <taxon>Polyporales</taxon>
        <taxon>Meripilaceae</taxon>
        <taxon>Meripilus</taxon>
    </lineage>
</organism>
<dbReference type="AlphaFoldDB" id="A0AAD5UQN2"/>
<sequence>MPKRGPDTNPALDEILILPKPGTGMQREDGSTETVEYIVNEKTTRRQLTEILEQYSLPKSGNKKALMERLREFASDQAKWSSLYIPDKARTRGSITGTRAVSQTGKRILEKFGPKEQSAEFKTRKGAMKNRIRRVRTEQEISRDDDLVSCFLARKDKPEQSTIHQTPVPAIRTGGMMVNLNNTVSELTAVSGLIVQGLSSILTYAASLNPAMSSNSHSNLSTFSAETNLLLQPGSELRHCHNTDPRTGGDDGGQEQSNSTAPEAHSDLRTVVLDEIKLTYSKSKVPPPPAIHFSNDIPGLFQHWLESNILVIEGQGIPIRFWNVFYHERGSSNSGGGTWTTAVRNEWGKWKFICEEKERLGSEKQFWEKYSDEKGAHLRFQTILNRLKGERNARDARDCADARQFFDGNLARADAKGRFGYTKSGRTVEVATKESKIAQVWRKILTEDLEIAQRWAEMQGEDDAIENSATD</sequence>
<gene>
    <name evidence="3" type="ORF">NLI96_g12744</name>
</gene>
<dbReference type="Gene3D" id="1.10.720.30">
    <property type="entry name" value="SAP domain"/>
    <property type="match status" value="1"/>
</dbReference>
<evidence type="ECO:0000313" key="4">
    <source>
        <dbReference type="Proteomes" id="UP001212997"/>
    </source>
</evidence>
<dbReference type="Proteomes" id="UP001212997">
    <property type="component" value="Unassembled WGS sequence"/>
</dbReference>
<keyword evidence="4" id="KW-1185">Reference proteome</keyword>
<proteinExistence type="predicted"/>
<dbReference type="InterPro" id="IPR003034">
    <property type="entry name" value="SAP_dom"/>
</dbReference>
<feature type="domain" description="SAP" evidence="2">
    <location>
        <begin position="40"/>
        <end position="74"/>
    </location>
</feature>
<reference evidence="3" key="1">
    <citation type="submission" date="2022-07" db="EMBL/GenBank/DDBJ databases">
        <title>Genome Sequence of Physisporinus lineatus.</title>
        <authorList>
            <person name="Buettner E."/>
        </authorList>
    </citation>
    <scope>NUCLEOTIDE SEQUENCE</scope>
    <source>
        <strain evidence="3">VT162</strain>
    </source>
</reference>
<dbReference type="InterPro" id="IPR036361">
    <property type="entry name" value="SAP_dom_sf"/>
</dbReference>
<evidence type="ECO:0000256" key="1">
    <source>
        <dbReference type="SAM" id="MobiDB-lite"/>
    </source>
</evidence>
<comment type="caution">
    <text evidence="3">The sequence shown here is derived from an EMBL/GenBank/DDBJ whole genome shotgun (WGS) entry which is preliminary data.</text>
</comment>
<feature type="compositionally biased region" description="Basic and acidic residues" evidence="1">
    <location>
        <begin position="236"/>
        <end position="249"/>
    </location>
</feature>
<evidence type="ECO:0000313" key="3">
    <source>
        <dbReference type="EMBL" id="KAJ3473930.1"/>
    </source>
</evidence>
<dbReference type="EMBL" id="JANAWD010001205">
    <property type="protein sequence ID" value="KAJ3473930.1"/>
    <property type="molecule type" value="Genomic_DNA"/>
</dbReference>
<accession>A0AAD5UQN2</accession>
<dbReference type="PROSITE" id="PS50800">
    <property type="entry name" value="SAP"/>
    <property type="match status" value="1"/>
</dbReference>